<dbReference type="GO" id="GO:0005886">
    <property type="term" value="C:plasma membrane"/>
    <property type="evidence" value="ECO:0007669"/>
    <property type="project" value="UniProtKB-SubCell"/>
</dbReference>
<feature type="domain" description="ComEC/Rec2-related protein" evidence="7">
    <location>
        <begin position="146"/>
        <end position="398"/>
    </location>
</feature>
<comment type="caution">
    <text evidence="8">The sequence shown here is derived from an EMBL/GenBank/DDBJ whole genome shotgun (WGS) entry which is preliminary data.</text>
</comment>
<keyword evidence="4 6" id="KW-1133">Transmembrane helix</keyword>
<keyword evidence="2" id="KW-1003">Cell membrane</keyword>
<comment type="subcellular location">
    <subcellularLocation>
        <location evidence="1">Cell membrane</location>
        <topology evidence="1">Multi-pass membrane protein</topology>
    </subcellularLocation>
</comment>
<organism evidence="8 9">
    <name type="scientific">Peptacetobacter hominis</name>
    <dbReference type="NCBI Taxonomy" id="2743610"/>
    <lineage>
        <taxon>Bacteria</taxon>
        <taxon>Bacillati</taxon>
        <taxon>Bacillota</taxon>
        <taxon>Clostridia</taxon>
        <taxon>Peptostreptococcales</taxon>
        <taxon>Peptostreptococcaceae</taxon>
        <taxon>Peptacetobacter</taxon>
    </lineage>
</organism>
<dbReference type="OrthoDB" id="9761531at2"/>
<dbReference type="InterPro" id="IPR052159">
    <property type="entry name" value="Competence_DNA_uptake"/>
</dbReference>
<evidence type="ECO:0000313" key="9">
    <source>
        <dbReference type="Proteomes" id="UP000317863"/>
    </source>
</evidence>
<keyword evidence="3 6" id="KW-0812">Transmembrane</keyword>
<feature type="transmembrane region" description="Helical" evidence="6">
    <location>
        <begin position="382"/>
        <end position="403"/>
    </location>
</feature>
<keyword evidence="9" id="KW-1185">Reference proteome</keyword>
<dbReference type="PANTHER" id="PTHR30619:SF7">
    <property type="entry name" value="BETA-LACTAMASE DOMAIN PROTEIN"/>
    <property type="match status" value="1"/>
</dbReference>
<evidence type="ECO:0000259" key="7">
    <source>
        <dbReference type="Pfam" id="PF03772"/>
    </source>
</evidence>
<dbReference type="AlphaFoldDB" id="A0A544QYH7"/>
<evidence type="ECO:0000256" key="5">
    <source>
        <dbReference type="ARBA" id="ARBA00023136"/>
    </source>
</evidence>
<evidence type="ECO:0000256" key="3">
    <source>
        <dbReference type="ARBA" id="ARBA00022692"/>
    </source>
</evidence>
<name>A0A544QYH7_9FIRM</name>
<evidence type="ECO:0000256" key="6">
    <source>
        <dbReference type="SAM" id="Phobius"/>
    </source>
</evidence>
<sequence length="423" mass="48167">MRRPAVILCMILIAVSYISTSGKNIVYDTTPDYITGIIKDKTEKEKYIEYLVDDIIVRCNSDINSFNTGDVVKVSGEYENMNDMVYDDFKYGRYLKSCGIDGYIKCSTIDKVGEDTFYVFIEKIRKTIREENRFLYKEKSDFLNSMLIGEKEFMNEEDERLFSRTGVSHIIAISGMHISILCVLIEFTGKILDRRYTLIISDIMIFIYFFVAGGTPSVGRAAAAAFLSHICFFYDIRRDGINTLGFIASIMIIMNEYVIYNTGFQLSFLAAFSIIYFYPIINGILKIPILSVTLSANIMTLPIIVYLFDGISVLSAIANILAVPFVASIVYMDIVSIIFSAISIIELGQIIAFINSSLIDFIYFLLDCVDKIWFSYIEFDKLGFSFIRIYYIIVCLGIKFYGFKVIGEQKNGLQGYCCKSKSE</sequence>
<dbReference type="NCBIfam" id="TIGR00360">
    <property type="entry name" value="ComEC_N-term"/>
    <property type="match status" value="1"/>
</dbReference>
<evidence type="ECO:0000256" key="4">
    <source>
        <dbReference type="ARBA" id="ARBA00022989"/>
    </source>
</evidence>
<evidence type="ECO:0000256" key="2">
    <source>
        <dbReference type="ARBA" id="ARBA00022475"/>
    </source>
</evidence>
<feature type="transmembrane region" description="Helical" evidence="6">
    <location>
        <begin position="166"/>
        <end position="184"/>
    </location>
</feature>
<evidence type="ECO:0000313" key="8">
    <source>
        <dbReference type="EMBL" id="TQQ85710.1"/>
    </source>
</evidence>
<reference evidence="8 9" key="1">
    <citation type="submission" date="2019-02" db="EMBL/GenBank/DDBJ databases">
        <title>Peptostreptococcaceae bacterium ZHW00191 nov., a new bacterium isolated from the human gut.</title>
        <authorList>
            <person name="Zhou H.-W."/>
            <person name="Chen X.-J."/>
        </authorList>
    </citation>
    <scope>NUCLEOTIDE SEQUENCE [LARGE SCALE GENOMIC DNA]</scope>
    <source>
        <strain evidence="8 9">ZHW00191</strain>
    </source>
</reference>
<protein>
    <submittedName>
        <fullName evidence="8">ComEC/Rec2 family competence protein</fullName>
    </submittedName>
</protein>
<gene>
    <name evidence="8" type="ORF">EXD82_00400</name>
</gene>
<dbReference type="PANTHER" id="PTHR30619">
    <property type="entry name" value="DNA INTERNALIZATION/COMPETENCE PROTEIN COMEC/REC2"/>
    <property type="match status" value="1"/>
</dbReference>
<feature type="transmembrane region" description="Helical" evidence="6">
    <location>
        <begin position="257"/>
        <end position="281"/>
    </location>
</feature>
<dbReference type="EMBL" id="SGJB01000001">
    <property type="protein sequence ID" value="TQQ85710.1"/>
    <property type="molecule type" value="Genomic_DNA"/>
</dbReference>
<dbReference type="Proteomes" id="UP000317863">
    <property type="component" value="Unassembled WGS sequence"/>
</dbReference>
<dbReference type="RefSeq" id="WP_142534935.1">
    <property type="nucleotide sequence ID" value="NZ_SGJB01000001.1"/>
</dbReference>
<evidence type="ECO:0000256" key="1">
    <source>
        <dbReference type="ARBA" id="ARBA00004651"/>
    </source>
</evidence>
<dbReference type="InterPro" id="IPR004477">
    <property type="entry name" value="ComEC_N"/>
</dbReference>
<accession>A0A544QYH7</accession>
<keyword evidence="5 6" id="KW-0472">Membrane</keyword>
<dbReference type="Pfam" id="PF03772">
    <property type="entry name" value="Competence"/>
    <property type="match status" value="1"/>
</dbReference>
<proteinExistence type="predicted"/>